<proteinExistence type="predicted"/>
<dbReference type="InterPro" id="IPR036859">
    <property type="entry name" value="CAP-Gly_dom_sf"/>
</dbReference>
<reference evidence="3" key="2">
    <citation type="submission" date="2025-09" db="UniProtKB">
        <authorList>
            <consortium name="Ensembl"/>
        </authorList>
    </citation>
    <scope>IDENTIFICATION</scope>
</reference>
<dbReference type="PROSITE" id="PS50245">
    <property type="entry name" value="CAP_GLY_2"/>
    <property type="match status" value="1"/>
</dbReference>
<keyword evidence="4" id="KW-1185">Reference proteome</keyword>
<dbReference type="GO" id="GO:0034453">
    <property type="term" value="P:microtubule anchoring"/>
    <property type="evidence" value="ECO:0007669"/>
    <property type="project" value="InterPro"/>
</dbReference>
<reference evidence="3" key="1">
    <citation type="submission" date="2025-08" db="UniProtKB">
        <authorList>
            <consortium name="Ensembl"/>
        </authorList>
    </citation>
    <scope>IDENTIFICATION</scope>
</reference>
<feature type="domain" description="CAP-Gly" evidence="2">
    <location>
        <begin position="35"/>
        <end position="77"/>
    </location>
</feature>
<organism evidence="3 4">
    <name type="scientific">Terrapene triunguis</name>
    <name type="common">Three-toed box turtle</name>
    <dbReference type="NCBI Taxonomy" id="2587831"/>
    <lineage>
        <taxon>Eukaryota</taxon>
        <taxon>Metazoa</taxon>
        <taxon>Chordata</taxon>
        <taxon>Craniata</taxon>
        <taxon>Vertebrata</taxon>
        <taxon>Euteleostomi</taxon>
        <taxon>Archelosauria</taxon>
        <taxon>Testudinata</taxon>
        <taxon>Testudines</taxon>
        <taxon>Cryptodira</taxon>
        <taxon>Durocryptodira</taxon>
        <taxon>Testudinoidea</taxon>
        <taxon>Emydidae</taxon>
        <taxon>Terrapene</taxon>
    </lineage>
</organism>
<name>A0A674KCM0_9SAUR</name>
<evidence type="ECO:0000256" key="1">
    <source>
        <dbReference type="SAM" id="MobiDB-lite"/>
    </source>
</evidence>
<dbReference type="Ensembl" id="ENSTMTT00000031808.1">
    <property type="protein sequence ID" value="ENSTMTP00000030688.1"/>
    <property type="gene ID" value="ENSTMTG00000022130.1"/>
</dbReference>
<feature type="region of interest" description="Disordered" evidence="1">
    <location>
        <begin position="87"/>
        <end position="112"/>
    </location>
</feature>
<dbReference type="PANTHER" id="PTHR13958:SF3">
    <property type="entry name" value="CAP-GLY DOMAIN-CONTAINING PROTEIN-RELATED"/>
    <property type="match status" value="1"/>
</dbReference>
<dbReference type="SUPFAM" id="SSF74924">
    <property type="entry name" value="Cap-Gly domain"/>
    <property type="match status" value="1"/>
</dbReference>
<dbReference type="GO" id="GO:0005813">
    <property type="term" value="C:centrosome"/>
    <property type="evidence" value="ECO:0007669"/>
    <property type="project" value="InterPro"/>
</dbReference>
<dbReference type="GeneTree" id="ENSGT00940000155130"/>
<dbReference type="InterPro" id="IPR028750">
    <property type="entry name" value="CEP350/CC187"/>
</dbReference>
<evidence type="ECO:0000259" key="2">
    <source>
        <dbReference type="PROSITE" id="PS50245"/>
    </source>
</evidence>
<dbReference type="GO" id="GO:0008017">
    <property type="term" value="F:microtubule binding"/>
    <property type="evidence" value="ECO:0007669"/>
    <property type="project" value="InterPro"/>
</dbReference>
<evidence type="ECO:0000313" key="4">
    <source>
        <dbReference type="Proteomes" id="UP000472274"/>
    </source>
</evidence>
<sequence>MDVFSAQDRTLSGCCSVGDRVLVKHLQPGTLMFKGCTSFDEGYWAGVALDKPEGDHDGTYGGVKYFVCAKYFGIFVRPDQISHLLEDNEKSSDYSGDEDSFSDDGSSRGDYKRAQKNEELILYFY</sequence>
<protein>
    <recommendedName>
        <fullName evidence="2">CAP-Gly domain-containing protein</fullName>
    </recommendedName>
</protein>
<dbReference type="Gene3D" id="2.30.30.190">
    <property type="entry name" value="CAP Gly-rich-like domain"/>
    <property type="match status" value="1"/>
</dbReference>
<dbReference type="InParanoid" id="A0A674KCM0"/>
<dbReference type="SMART" id="SM01052">
    <property type="entry name" value="CAP_GLY"/>
    <property type="match status" value="1"/>
</dbReference>
<dbReference type="InterPro" id="IPR000938">
    <property type="entry name" value="CAP-Gly_domain"/>
</dbReference>
<accession>A0A674KCM0</accession>
<dbReference type="PANTHER" id="PTHR13958">
    <property type="entry name" value="CENTROSOME-ASSOCIATED PROTEIN 350"/>
    <property type="match status" value="1"/>
</dbReference>
<evidence type="ECO:0000313" key="3">
    <source>
        <dbReference type="Ensembl" id="ENSTMTP00000030688.1"/>
    </source>
</evidence>
<dbReference type="AlphaFoldDB" id="A0A674KCM0"/>
<dbReference type="Proteomes" id="UP000472274">
    <property type="component" value="Unplaced"/>
</dbReference>
<dbReference type="Pfam" id="PF01302">
    <property type="entry name" value="CAP_GLY"/>
    <property type="match status" value="1"/>
</dbReference>